<evidence type="ECO:0000256" key="2">
    <source>
        <dbReference type="SAM" id="SignalP"/>
    </source>
</evidence>
<feature type="chain" id="PRO_5043359681" evidence="2">
    <location>
        <begin position="23"/>
        <end position="153"/>
    </location>
</feature>
<gene>
    <name evidence="3" type="ORF">DCAF_LOCUS13419</name>
</gene>
<protein>
    <submittedName>
        <fullName evidence="3">Uncharacterized protein</fullName>
    </submittedName>
</protein>
<dbReference type="PANTHER" id="PTHR35496">
    <property type="entry name" value="2S SEED STORAGE PROTEIN 1-RELATED"/>
    <property type="match status" value="1"/>
</dbReference>
<name>A0AAV1RQQ9_9ROSI</name>
<organism evidence="3 4">
    <name type="scientific">Dovyalis caffra</name>
    <dbReference type="NCBI Taxonomy" id="77055"/>
    <lineage>
        <taxon>Eukaryota</taxon>
        <taxon>Viridiplantae</taxon>
        <taxon>Streptophyta</taxon>
        <taxon>Embryophyta</taxon>
        <taxon>Tracheophyta</taxon>
        <taxon>Spermatophyta</taxon>
        <taxon>Magnoliopsida</taxon>
        <taxon>eudicotyledons</taxon>
        <taxon>Gunneridae</taxon>
        <taxon>Pentapetalae</taxon>
        <taxon>rosids</taxon>
        <taxon>fabids</taxon>
        <taxon>Malpighiales</taxon>
        <taxon>Salicaceae</taxon>
        <taxon>Flacourtieae</taxon>
        <taxon>Dovyalis</taxon>
    </lineage>
</organism>
<dbReference type="EMBL" id="CAWUPB010001116">
    <property type="protein sequence ID" value="CAK7338373.1"/>
    <property type="molecule type" value="Genomic_DNA"/>
</dbReference>
<evidence type="ECO:0000313" key="4">
    <source>
        <dbReference type="Proteomes" id="UP001314170"/>
    </source>
</evidence>
<reference evidence="3 4" key="1">
    <citation type="submission" date="2024-01" db="EMBL/GenBank/DDBJ databases">
        <authorList>
            <person name="Waweru B."/>
        </authorList>
    </citation>
    <scope>NUCLEOTIDE SEQUENCE [LARGE SCALE GENOMIC DNA]</scope>
</reference>
<evidence type="ECO:0000256" key="1">
    <source>
        <dbReference type="ARBA" id="ARBA00008262"/>
    </source>
</evidence>
<evidence type="ECO:0000313" key="3">
    <source>
        <dbReference type="EMBL" id="CAK7338373.1"/>
    </source>
</evidence>
<comment type="caution">
    <text evidence="3">The sequence shown here is derived from an EMBL/GenBank/DDBJ whole genome shotgun (WGS) entry which is preliminary data.</text>
</comment>
<keyword evidence="2" id="KW-0732">Signal</keyword>
<keyword evidence="4" id="KW-1185">Reference proteome</keyword>
<dbReference type="AlphaFoldDB" id="A0AAV1RQQ9"/>
<sequence length="153" mass="18097">MEKQLMTILVATLAALLLLVDASIHQTTVIIEKENLRELDDCHQEMMRQENLEQCQEFVKQLVESEREGIRERRRRINPAYEEHLEICCQRLSEMSSMCRCYGLRKTIEQIPQERMMIGPEDFEEVMRTAADIPDICDLEPSHCQFDSPHKMW</sequence>
<dbReference type="Proteomes" id="UP001314170">
    <property type="component" value="Unassembled WGS sequence"/>
</dbReference>
<dbReference type="InterPro" id="IPR036312">
    <property type="entry name" value="Bifun_inhib/LTP/seed_sf"/>
</dbReference>
<feature type="signal peptide" evidence="2">
    <location>
        <begin position="1"/>
        <end position="22"/>
    </location>
</feature>
<accession>A0AAV1RQQ9</accession>
<comment type="similarity">
    <text evidence="1">Belongs to the 2S seed storage albumins family.</text>
</comment>
<dbReference type="Gene3D" id="1.10.110.10">
    <property type="entry name" value="Plant lipid-transfer and hydrophobic proteins"/>
    <property type="match status" value="1"/>
</dbReference>
<proteinExistence type="inferred from homology"/>
<dbReference type="PANTHER" id="PTHR35496:SF18">
    <property type="entry name" value="BIFUNCTIONAL INHIBITOR_PLANT LIPID TRANSFER PROTEIN_SEED STORAGE HELICAL DOMAIN-CONTAINING PROTEIN"/>
    <property type="match status" value="1"/>
</dbReference>
<dbReference type="SUPFAM" id="SSF47699">
    <property type="entry name" value="Bifunctional inhibitor/lipid-transfer protein/seed storage 2S albumin"/>
    <property type="match status" value="1"/>
</dbReference>
<dbReference type="GO" id="GO:0045735">
    <property type="term" value="F:nutrient reservoir activity"/>
    <property type="evidence" value="ECO:0007669"/>
    <property type="project" value="InterPro"/>
</dbReference>
<dbReference type="InterPro" id="IPR000617">
    <property type="entry name" value="Napin/2SS/CON"/>
</dbReference>